<dbReference type="InterPro" id="IPR003593">
    <property type="entry name" value="AAA+_ATPase"/>
</dbReference>
<dbReference type="NCBIfam" id="NF010156">
    <property type="entry name" value="PRK13635.1"/>
    <property type="match status" value="1"/>
</dbReference>
<dbReference type="PROSITE" id="PS00211">
    <property type="entry name" value="ABC_TRANSPORTER_1"/>
    <property type="match status" value="1"/>
</dbReference>
<keyword evidence="8" id="KW-0472">Membrane</keyword>
<dbReference type="Proteomes" id="UP001218246">
    <property type="component" value="Unassembled WGS sequence"/>
</dbReference>
<dbReference type="EMBL" id="JARULN010000014">
    <property type="protein sequence ID" value="MDG5754854.1"/>
    <property type="molecule type" value="Genomic_DNA"/>
</dbReference>
<dbReference type="Gene3D" id="3.40.50.300">
    <property type="entry name" value="P-loop containing nucleotide triphosphate hydrolases"/>
    <property type="match status" value="1"/>
</dbReference>
<dbReference type="RefSeq" id="WP_278018459.1">
    <property type="nucleotide sequence ID" value="NZ_JARRRY010000014.1"/>
</dbReference>
<gene>
    <name evidence="10" type="ORF">P6P90_12875</name>
</gene>
<dbReference type="InterPro" id="IPR050095">
    <property type="entry name" value="ECF_ABC_transporter_ATP-bd"/>
</dbReference>
<keyword evidence="4" id="KW-1003">Cell membrane</keyword>
<reference evidence="10 11" key="1">
    <citation type="submission" date="2023-04" db="EMBL/GenBank/DDBJ databases">
        <title>Ectobacillus antri isolated from activated sludge.</title>
        <authorList>
            <person name="Yan P."/>
            <person name="Liu X."/>
        </authorList>
    </citation>
    <scope>NUCLEOTIDE SEQUENCE [LARGE SCALE GENOMIC DNA]</scope>
    <source>
        <strain evidence="10 11">C18H</strain>
    </source>
</reference>
<evidence type="ECO:0000256" key="1">
    <source>
        <dbReference type="ARBA" id="ARBA00004202"/>
    </source>
</evidence>
<dbReference type="NCBIfam" id="NF010167">
    <property type="entry name" value="PRK13648.1"/>
    <property type="match status" value="1"/>
</dbReference>
<evidence type="ECO:0000256" key="6">
    <source>
        <dbReference type="ARBA" id="ARBA00022840"/>
    </source>
</evidence>
<accession>A0ABT6H6I6</accession>
<dbReference type="PANTHER" id="PTHR43553:SF24">
    <property type="entry name" value="ENERGY-COUPLING FACTOR TRANSPORTER ATP-BINDING PROTEIN ECFA1"/>
    <property type="match status" value="1"/>
</dbReference>
<feature type="domain" description="ABC transporter" evidence="9">
    <location>
        <begin position="6"/>
        <end position="241"/>
    </location>
</feature>
<dbReference type="InterPro" id="IPR027417">
    <property type="entry name" value="P-loop_NTPase"/>
</dbReference>
<organism evidence="10 11">
    <name type="scientific">Ectobacillus antri</name>
    <dbReference type="NCBI Taxonomy" id="2486280"/>
    <lineage>
        <taxon>Bacteria</taxon>
        <taxon>Bacillati</taxon>
        <taxon>Bacillota</taxon>
        <taxon>Bacilli</taxon>
        <taxon>Bacillales</taxon>
        <taxon>Bacillaceae</taxon>
        <taxon>Ectobacillus</taxon>
    </lineage>
</organism>
<dbReference type="PANTHER" id="PTHR43553">
    <property type="entry name" value="HEAVY METAL TRANSPORTER"/>
    <property type="match status" value="1"/>
</dbReference>
<evidence type="ECO:0000313" key="11">
    <source>
        <dbReference type="Proteomes" id="UP001218246"/>
    </source>
</evidence>
<dbReference type="GO" id="GO:0005524">
    <property type="term" value="F:ATP binding"/>
    <property type="evidence" value="ECO:0007669"/>
    <property type="project" value="UniProtKB-KW"/>
</dbReference>
<dbReference type="InterPro" id="IPR003439">
    <property type="entry name" value="ABC_transporter-like_ATP-bd"/>
</dbReference>
<evidence type="ECO:0000313" key="10">
    <source>
        <dbReference type="EMBL" id="MDG5754854.1"/>
    </source>
</evidence>
<dbReference type="SUPFAM" id="SSF52540">
    <property type="entry name" value="P-loop containing nucleoside triphosphate hydrolases"/>
    <property type="match status" value="1"/>
</dbReference>
<dbReference type="NCBIfam" id="TIGR04520">
    <property type="entry name" value="ECF_ATPase_1"/>
    <property type="match status" value="1"/>
</dbReference>
<sequence length="280" mass="31621">MKEEKLRIEHLSFQYPHAKEAALKDISFSVYQGEWLSIIGQNGSGKSTLAKILNGLLLPNEGVILVNGEIILSEETIWDVREHIGMVFQNPDNQFVGTTVQDDVVFGMENRGVPRNEMIERLQYALSLVGMEEFAEQEPHTLSGGQKQRVAIASVLALRPSILILDEATSMLDPMGRKEVMETVQQLVQANHMTVISITHDLEEAAQSDRIVVLDRGNIVKEGTPEYVFTFTEELRSMGLNVPFSVRLTEMLKERMLPVDKMHLTAESLVNELWTLYLKK</sequence>
<evidence type="ECO:0000256" key="5">
    <source>
        <dbReference type="ARBA" id="ARBA00022741"/>
    </source>
</evidence>
<comment type="similarity">
    <text evidence="2">Belongs to the ABC transporter superfamily.</text>
</comment>
<evidence type="ECO:0000256" key="8">
    <source>
        <dbReference type="ARBA" id="ARBA00023136"/>
    </source>
</evidence>
<keyword evidence="5" id="KW-0547">Nucleotide-binding</keyword>
<evidence type="ECO:0000256" key="2">
    <source>
        <dbReference type="ARBA" id="ARBA00005417"/>
    </source>
</evidence>
<dbReference type="InterPro" id="IPR017871">
    <property type="entry name" value="ABC_transporter-like_CS"/>
</dbReference>
<evidence type="ECO:0000259" key="9">
    <source>
        <dbReference type="PROSITE" id="PS50893"/>
    </source>
</evidence>
<keyword evidence="6 10" id="KW-0067">ATP-binding</keyword>
<dbReference type="InterPro" id="IPR015856">
    <property type="entry name" value="ABC_transpr_CbiO/EcfA_su"/>
</dbReference>
<name>A0ABT6H6I6_9BACI</name>
<keyword evidence="3" id="KW-0813">Transport</keyword>
<dbReference type="CDD" id="cd03225">
    <property type="entry name" value="ABC_cobalt_CbiO_domain1"/>
    <property type="match status" value="1"/>
</dbReference>
<dbReference type="Pfam" id="PF00005">
    <property type="entry name" value="ABC_tran"/>
    <property type="match status" value="1"/>
</dbReference>
<keyword evidence="7" id="KW-1278">Translocase</keyword>
<proteinExistence type="inferred from homology"/>
<comment type="subcellular location">
    <subcellularLocation>
        <location evidence="1">Cell membrane</location>
        <topology evidence="1">Peripheral membrane protein</topology>
    </subcellularLocation>
</comment>
<comment type="caution">
    <text evidence="10">The sequence shown here is derived from an EMBL/GenBank/DDBJ whole genome shotgun (WGS) entry which is preliminary data.</text>
</comment>
<evidence type="ECO:0000256" key="4">
    <source>
        <dbReference type="ARBA" id="ARBA00022475"/>
    </source>
</evidence>
<evidence type="ECO:0000256" key="7">
    <source>
        <dbReference type="ARBA" id="ARBA00022967"/>
    </source>
</evidence>
<dbReference type="InterPro" id="IPR030947">
    <property type="entry name" value="EcfA_1"/>
</dbReference>
<dbReference type="PROSITE" id="PS50893">
    <property type="entry name" value="ABC_TRANSPORTER_2"/>
    <property type="match status" value="1"/>
</dbReference>
<protein>
    <submittedName>
        <fullName evidence="10">Energy-coupling factor ABC transporter ATP-binding protein</fullName>
    </submittedName>
</protein>
<keyword evidence="11" id="KW-1185">Reference proteome</keyword>
<dbReference type="SMART" id="SM00382">
    <property type="entry name" value="AAA"/>
    <property type="match status" value="1"/>
</dbReference>
<evidence type="ECO:0000256" key="3">
    <source>
        <dbReference type="ARBA" id="ARBA00022448"/>
    </source>
</evidence>